<evidence type="ECO:0000256" key="4">
    <source>
        <dbReference type="SAM" id="SignalP"/>
    </source>
</evidence>
<dbReference type="InterPro" id="IPR004088">
    <property type="entry name" value="KH_dom_type_1"/>
</dbReference>
<dbReference type="Gene3D" id="3.30.1370.10">
    <property type="entry name" value="K Homology domain, type 1"/>
    <property type="match status" value="2"/>
</dbReference>
<dbReference type="PANTHER" id="PTHR10288">
    <property type="entry name" value="KH DOMAIN CONTAINING RNA BINDING PROTEIN"/>
    <property type="match status" value="1"/>
</dbReference>
<dbReference type="SMART" id="SM00322">
    <property type="entry name" value="KH"/>
    <property type="match status" value="2"/>
</dbReference>
<organism evidence="6">
    <name type="scientific">Chromera velia CCMP2878</name>
    <dbReference type="NCBI Taxonomy" id="1169474"/>
    <lineage>
        <taxon>Eukaryota</taxon>
        <taxon>Sar</taxon>
        <taxon>Alveolata</taxon>
        <taxon>Colpodellida</taxon>
        <taxon>Chromeraceae</taxon>
        <taxon>Chromera</taxon>
    </lineage>
</organism>
<name>A0A0G4FYT6_9ALVE</name>
<keyword evidence="4" id="KW-0732">Signal</keyword>
<keyword evidence="1" id="KW-0677">Repeat</keyword>
<keyword evidence="2" id="KW-0694">RNA-binding</keyword>
<proteinExistence type="predicted"/>
<dbReference type="Pfam" id="PF00013">
    <property type="entry name" value="KH_1"/>
    <property type="match status" value="2"/>
</dbReference>
<dbReference type="EMBL" id="CDMZ01000744">
    <property type="protein sequence ID" value="CEM20625.1"/>
    <property type="molecule type" value="Genomic_DNA"/>
</dbReference>
<dbReference type="AlphaFoldDB" id="A0A0G4FYT6"/>
<evidence type="ECO:0000256" key="1">
    <source>
        <dbReference type="ARBA" id="ARBA00022737"/>
    </source>
</evidence>
<evidence type="ECO:0000259" key="5">
    <source>
        <dbReference type="SMART" id="SM00322"/>
    </source>
</evidence>
<dbReference type="GO" id="GO:0003723">
    <property type="term" value="F:RNA binding"/>
    <property type="evidence" value="ECO:0007669"/>
    <property type="project" value="UniProtKB-UniRule"/>
</dbReference>
<evidence type="ECO:0000313" key="6">
    <source>
        <dbReference type="EMBL" id="CEM20625.1"/>
    </source>
</evidence>
<feature type="domain" description="K Homology" evidence="5">
    <location>
        <begin position="170"/>
        <end position="254"/>
    </location>
</feature>
<dbReference type="VEuPathDB" id="CryptoDB:Cvel_19432"/>
<feature type="region of interest" description="Disordered" evidence="3">
    <location>
        <begin position="29"/>
        <end position="66"/>
    </location>
</feature>
<evidence type="ECO:0000256" key="3">
    <source>
        <dbReference type="SAM" id="MobiDB-lite"/>
    </source>
</evidence>
<feature type="signal peptide" evidence="4">
    <location>
        <begin position="1"/>
        <end position="17"/>
    </location>
</feature>
<gene>
    <name evidence="6" type="ORF">Cvel_19432</name>
</gene>
<dbReference type="InterPro" id="IPR036612">
    <property type="entry name" value="KH_dom_type_1_sf"/>
</dbReference>
<evidence type="ECO:0000256" key="2">
    <source>
        <dbReference type="PROSITE-ProRule" id="PRU00117"/>
    </source>
</evidence>
<accession>A0A0G4FYT6</accession>
<dbReference type="PhylomeDB" id="A0A0G4FYT6"/>
<dbReference type="SUPFAM" id="SSF54791">
    <property type="entry name" value="Eukaryotic type KH-domain (KH-domain type I)"/>
    <property type="match status" value="2"/>
</dbReference>
<dbReference type="InterPro" id="IPR004087">
    <property type="entry name" value="KH_dom"/>
</dbReference>
<feature type="chain" id="PRO_5005189281" description="K Homology domain-containing protein" evidence="4">
    <location>
        <begin position="18"/>
        <end position="325"/>
    </location>
</feature>
<sequence length="325" mass="34933">MWQCAVVLVLGCGLVDAFSAVGSFRRPSLRQNQGRTDRRWSHEGALTSLSQFDSPSGEMEDTPVGGEGDVPPWQRFEDEFALHFTVPFPLSGALIGKGGETVRKIRAAGGESCRVAFANPEEGIPSPVRVVQISGSYDGVLNALDSLFDELQVSLQSNEKLLDKGWEPTREFSVHLYLPTEHVGAVIGVGGQTQRRIKGESGAGSMVVPLQDDQGRGPRLLYLGNDVQCDKKMVMRGNVGNLKVAFSMAARSLADSAQTFPDRVKAQGVSKKSLATLQKIVARAANARFPMREGESKFGRSGFAVEEAGAPDDTGFQEGTFAEAA</sequence>
<feature type="domain" description="K Homology" evidence="5">
    <location>
        <begin position="78"/>
        <end position="152"/>
    </location>
</feature>
<protein>
    <recommendedName>
        <fullName evidence="5">K Homology domain-containing protein</fullName>
    </recommendedName>
</protein>
<dbReference type="PROSITE" id="PS50084">
    <property type="entry name" value="KH_TYPE_1"/>
    <property type="match status" value="2"/>
</dbReference>
<reference evidence="6" key="1">
    <citation type="submission" date="2014-11" db="EMBL/GenBank/DDBJ databases">
        <authorList>
            <person name="Otto D Thomas"/>
            <person name="Naeem Raeece"/>
        </authorList>
    </citation>
    <scope>NUCLEOTIDE SEQUENCE</scope>
</reference>
<dbReference type="CDD" id="cd00105">
    <property type="entry name" value="KH-I"/>
    <property type="match status" value="1"/>
</dbReference>